<dbReference type="Proteomes" id="UP000050783">
    <property type="component" value="Unassembled WGS sequence"/>
</dbReference>
<dbReference type="GO" id="GO:0003677">
    <property type="term" value="F:DNA binding"/>
    <property type="evidence" value="ECO:0007669"/>
    <property type="project" value="UniProtKB-UniRule"/>
</dbReference>
<dbReference type="AlphaFoldDB" id="A0A0N7LQ35"/>
<dbReference type="InterPro" id="IPR001647">
    <property type="entry name" value="HTH_TetR"/>
</dbReference>
<dbReference type="PROSITE" id="PS50977">
    <property type="entry name" value="HTH_TETR_2"/>
    <property type="match status" value="1"/>
</dbReference>
<evidence type="ECO:0000259" key="3">
    <source>
        <dbReference type="PROSITE" id="PS50977"/>
    </source>
</evidence>
<dbReference type="GeneID" id="55492354"/>
<dbReference type="EMBL" id="CYPU01000018">
    <property type="protein sequence ID" value="CUH46916.1"/>
    <property type="molecule type" value="Genomic_DNA"/>
</dbReference>
<protein>
    <submittedName>
        <fullName evidence="4">Transcriptional regulator BetI</fullName>
    </submittedName>
</protein>
<dbReference type="OrthoDB" id="9809265at2"/>
<gene>
    <name evidence="4" type="ORF">RUA4292_01083</name>
</gene>
<feature type="DNA-binding region" description="H-T-H motif" evidence="2">
    <location>
        <begin position="31"/>
        <end position="50"/>
    </location>
</feature>
<dbReference type="InterPro" id="IPR009057">
    <property type="entry name" value="Homeodomain-like_sf"/>
</dbReference>
<evidence type="ECO:0000313" key="4">
    <source>
        <dbReference type="EMBL" id="CUH46916.1"/>
    </source>
</evidence>
<feature type="domain" description="HTH tetR-type" evidence="3">
    <location>
        <begin position="8"/>
        <end position="68"/>
    </location>
</feature>
<evidence type="ECO:0000313" key="5">
    <source>
        <dbReference type="Proteomes" id="UP000050783"/>
    </source>
</evidence>
<organism evidence="4 5">
    <name type="scientific">Ruegeria atlantica</name>
    <dbReference type="NCBI Taxonomy" id="81569"/>
    <lineage>
        <taxon>Bacteria</taxon>
        <taxon>Pseudomonadati</taxon>
        <taxon>Pseudomonadota</taxon>
        <taxon>Alphaproteobacteria</taxon>
        <taxon>Rhodobacterales</taxon>
        <taxon>Roseobacteraceae</taxon>
        <taxon>Ruegeria</taxon>
    </lineage>
</organism>
<proteinExistence type="predicted"/>
<dbReference type="STRING" id="81569.RUM4293_00790"/>
<accession>A0A0N7LQ35</accession>
<evidence type="ECO:0000256" key="1">
    <source>
        <dbReference type="ARBA" id="ARBA00023125"/>
    </source>
</evidence>
<dbReference type="RefSeq" id="WP_058276671.1">
    <property type="nucleotide sequence ID" value="NZ_CANMAM010000004.1"/>
</dbReference>
<name>A0A0N7LQ35_9RHOB</name>
<sequence>MGRPSVQDQRKKEVLDAFMSCVVRYGVEGATLEHIAAQAGLKRPLIRHHLGNRKAMVLALGEHVVETFSKQTETLRVALDEHPDVRNLIEALFNSDGEMDPRINICYQALVNSIEIYPELRKPLLESMEAFYKVAIDIVLASHPKADKQACEIVAHGIINLFITTDAFVPLKPPKTWGYSSYFAALKLAETLEEKT</sequence>
<dbReference type="Gene3D" id="1.10.357.10">
    <property type="entry name" value="Tetracycline Repressor, domain 2"/>
    <property type="match status" value="1"/>
</dbReference>
<reference evidence="4 5" key="1">
    <citation type="submission" date="2015-09" db="EMBL/GenBank/DDBJ databases">
        <authorList>
            <consortium name="Swine Surveillance"/>
        </authorList>
    </citation>
    <scope>NUCLEOTIDE SEQUENCE [LARGE SCALE GENOMIC DNA]</scope>
    <source>
        <strain evidence="4 5">CECT 4292</strain>
    </source>
</reference>
<dbReference type="SUPFAM" id="SSF46689">
    <property type="entry name" value="Homeodomain-like"/>
    <property type="match status" value="1"/>
</dbReference>
<evidence type="ECO:0000256" key="2">
    <source>
        <dbReference type="PROSITE-ProRule" id="PRU00335"/>
    </source>
</evidence>
<keyword evidence="1 2" id="KW-0238">DNA-binding</keyword>